<dbReference type="PRINTS" id="PR00364">
    <property type="entry name" value="DISEASERSIST"/>
</dbReference>
<dbReference type="PANTHER" id="PTHR47691">
    <property type="entry name" value="REGULATOR-RELATED"/>
    <property type="match status" value="1"/>
</dbReference>
<dbReference type="AlphaFoldDB" id="A0A8J3IH30"/>
<dbReference type="InterPro" id="IPR027417">
    <property type="entry name" value="P-loop_NTPase"/>
</dbReference>
<sequence length="428" mass="47237">MSNQKQALPVVQENILFSQKDGQVSQLTVGTPAWYTWLNTAPAFAFRSTIGTFTARREQAGHKRGGWYWRAYRKHKGKLYQIYMGKAQDLTLERLKDSAAHLAALCIPDSEQACHSATGIVKQPTRDVLSPVPSQSFPSTLPSPLTSFIGREPEIAAASALLTYPQVRLLTLTGTGGVGKTRLALAIAARMYNVFPDGVSFVSLADLRDASLVLLTIAQAQGLQCTGSQSLALSLQATLWEKRCLLVLDNFEHVMEAAPSLVHLLETSRHLRLLVTSREALHVRGEHEFVVQPLALPASEWLSDTDALVHSSALALFLERAREVRPTMELNALTIKQMTEICRHLDGIPLALELAAARLKVLSLQALLERLPHRLHILTGGRAISLLASRPCARLSPGATIRSRMRRSASFACWPSLRAAVRSKRWRR</sequence>
<dbReference type="InterPro" id="IPR049945">
    <property type="entry name" value="AAA_22"/>
</dbReference>
<name>A0A8J3IH30_9CHLR</name>
<comment type="caution">
    <text evidence="2">The sequence shown here is derived from an EMBL/GenBank/DDBJ whole genome shotgun (WGS) entry which is preliminary data.</text>
</comment>
<dbReference type="PANTHER" id="PTHR47691:SF3">
    <property type="entry name" value="HTH-TYPE TRANSCRIPTIONAL REGULATOR RV0890C-RELATED"/>
    <property type="match status" value="1"/>
</dbReference>
<dbReference type="Pfam" id="PF13401">
    <property type="entry name" value="AAA_22"/>
    <property type="match status" value="1"/>
</dbReference>
<dbReference type="Proteomes" id="UP000597444">
    <property type="component" value="Unassembled WGS sequence"/>
</dbReference>
<accession>A0A8J3IH30</accession>
<dbReference type="GO" id="GO:0043531">
    <property type="term" value="F:ADP binding"/>
    <property type="evidence" value="ECO:0007669"/>
    <property type="project" value="InterPro"/>
</dbReference>
<dbReference type="SUPFAM" id="SSF52540">
    <property type="entry name" value="P-loop containing nucleoside triphosphate hydrolases"/>
    <property type="match status" value="1"/>
</dbReference>
<feature type="domain" description="ORC1/DEAH AAA+ ATPase" evidence="1">
    <location>
        <begin position="168"/>
        <end position="266"/>
    </location>
</feature>
<protein>
    <recommendedName>
        <fullName evidence="1">ORC1/DEAH AAA+ ATPase domain-containing protein</fullName>
    </recommendedName>
</protein>
<evidence type="ECO:0000259" key="1">
    <source>
        <dbReference type="Pfam" id="PF13401"/>
    </source>
</evidence>
<organism evidence="2 3">
    <name type="scientific">Reticulibacter mediterranei</name>
    <dbReference type="NCBI Taxonomy" id="2778369"/>
    <lineage>
        <taxon>Bacteria</taxon>
        <taxon>Bacillati</taxon>
        <taxon>Chloroflexota</taxon>
        <taxon>Ktedonobacteria</taxon>
        <taxon>Ktedonobacterales</taxon>
        <taxon>Reticulibacteraceae</taxon>
        <taxon>Reticulibacter</taxon>
    </lineage>
</organism>
<evidence type="ECO:0000313" key="2">
    <source>
        <dbReference type="EMBL" id="GHO91144.1"/>
    </source>
</evidence>
<dbReference type="Gene3D" id="3.40.50.300">
    <property type="entry name" value="P-loop containing nucleotide triphosphate hydrolases"/>
    <property type="match status" value="1"/>
</dbReference>
<keyword evidence="3" id="KW-1185">Reference proteome</keyword>
<gene>
    <name evidence="2" type="ORF">KSF_011920</name>
</gene>
<proteinExistence type="predicted"/>
<dbReference type="RefSeq" id="WP_220202060.1">
    <property type="nucleotide sequence ID" value="NZ_BNJK01000001.1"/>
</dbReference>
<dbReference type="EMBL" id="BNJK01000001">
    <property type="protein sequence ID" value="GHO91144.1"/>
    <property type="molecule type" value="Genomic_DNA"/>
</dbReference>
<evidence type="ECO:0000313" key="3">
    <source>
        <dbReference type="Proteomes" id="UP000597444"/>
    </source>
</evidence>
<reference evidence="2" key="1">
    <citation type="submission" date="2020-10" db="EMBL/GenBank/DDBJ databases">
        <title>Taxonomic study of unclassified bacteria belonging to the class Ktedonobacteria.</title>
        <authorList>
            <person name="Yabe S."/>
            <person name="Wang C.M."/>
            <person name="Zheng Y."/>
            <person name="Sakai Y."/>
            <person name="Cavaletti L."/>
            <person name="Monciardini P."/>
            <person name="Donadio S."/>
        </authorList>
    </citation>
    <scope>NUCLEOTIDE SEQUENCE</scope>
    <source>
        <strain evidence="2">ID150040</strain>
    </source>
</reference>